<name>A0A1B9GTM5_9TREE</name>
<dbReference type="AlphaFoldDB" id="A0A1B9GTM5"/>
<evidence type="ECO:0000313" key="2">
    <source>
        <dbReference type="EMBL" id="OCF34412.1"/>
    </source>
</evidence>
<reference evidence="2 3" key="1">
    <citation type="submission" date="2013-07" db="EMBL/GenBank/DDBJ databases">
        <title>The Genome Sequence of Cryptococcus heveanensis BCC8398.</title>
        <authorList>
            <consortium name="The Broad Institute Genome Sequencing Platform"/>
            <person name="Cuomo C."/>
            <person name="Litvintseva A."/>
            <person name="Chen Y."/>
            <person name="Heitman J."/>
            <person name="Sun S."/>
            <person name="Springer D."/>
            <person name="Dromer F."/>
            <person name="Young S.K."/>
            <person name="Zeng Q."/>
            <person name="Gargeya S."/>
            <person name="Fitzgerald M."/>
            <person name="Abouelleil A."/>
            <person name="Alvarado L."/>
            <person name="Berlin A.M."/>
            <person name="Chapman S.B."/>
            <person name="Dewar J."/>
            <person name="Goldberg J."/>
            <person name="Griggs A."/>
            <person name="Gujja S."/>
            <person name="Hansen M."/>
            <person name="Howarth C."/>
            <person name="Imamovic A."/>
            <person name="Larimer J."/>
            <person name="McCowan C."/>
            <person name="Murphy C."/>
            <person name="Pearson M."/>
            <person name="Priest M."/>
            <person name="Roberts A."/>
            <person name="Saif S."/>
            <person name="Shea T."/>
            <person name="Sykes S."/>
            <person name="Wortman J."/>
            <person name="Nusbaum C."/>
            <person name="Birren B."/>
        </authorList>
    </citation>
    <scope>NUCLEOTIDE SEQUENCE [LARGE SCALE GENOMIC DNA]</scope>
    <source>
        <strain evidence="2 3">BCC8398</strain>
    </source>
</reference>
<dbReference type="EMBL" id="KV700125">
    <property type="protein sequence ID" value="OCF34412.1"/>
    <property type="molecule type" value="Genomic_DNA"/>
</dbReference>
<evidence type="ECO:0000313" key="3">
    <source>
        <dbReference type="Proteomes" id="UP000092666"/>
    </source>
</evidence>
<gene>
    <name evidence="2" type="ORF">I316_03926</name>
</gene>
<sequence>MSRPLIIGTSLTVAISSYLYAQHRRLVLRYPTYPVAPALEISSRLDKPYTTSEWGRCDAGDVWAVKVPSELATNLRLQKTSHQGGDTQKGDTGSDDVLQVGDSNGTDLGILWARAFMDSWPLRLERYVIRSLAAVGMEAFKRKEKVPQRNRDNTDGEMFEKGDAFVNGVFIVEAHDQIPFDLVQSTSETAERGQNQADTKDASTSRIVLRWGSVVPPSPAQPSSTSTPSDNVGISIMGGYHTLAVLPSSLLFPSNYSASSTQLGKLPIAPSNETNPSDEKGELYFVFASHAVHRKLNTASKRQTSLQTTAEPISAGSVDSFPDAKNDINGSISTAEYMKDRPLNDRLLVWFHHQYSRLLVDLAMKRVAESLQ</sequence>
<organism evidence="2 3">
    <name type="scientific">Kwoniella heveanensis BCC8398</name>
    <dbReference type="NCBI Taxonomy" id="1296120"/>
    <lineage>
        <taxon>Eukaryota</taxon>
        <taxon>Fungi</taxon>
        <taxon>Dikarya</taxon>
        <taxon>Basidiomycota</taxon>
        <taxon>Agaricomycotina</taxon>
        <taxon>Tremellomycetes</taxon>
        <taxon>Tremellales</taxon>
        <taxon>Cryptococcaceae</taxon>
        <taxon>Kwoniella</taxon>
    </lineage>
</organism>
<dbReference type="Proteomes" id="UP000092666">
    <property type="component" value="Unassembled WGS sequence"/>
</dbReference>
<keyword evidence="3" id="KW-1185">Reference proteome</keyword>
<feature type="region of interest" description="Disordered" evidence="1">
    <location>
        <begin position="78"/>
        <end position="97"/>
    </location>
</feature>
<accession>A0A1B9GTM5</accession>
<evidence type="ECO:0000256" key="1">
    <source>
        <dbReference type="SAM" id="MobiDB-lite"/>
    </source>
</evidence>
<reference evidence="3" key="2">
    <citation type="submission" date="2013-12" db="EMBL/GenBank/DDBJ databases">
        <title>Evolution of pathogenesis and genome organization in the Tremellales.</title>
        <authorList>
            <person name="Cuomo C."/>
            <person name="Litvintseva A."/>
            <person name="Heitman J."/>
            <person name="Chen Y."/>
            <person name="Sun S."/>
            <person name="Springer D."/>
            <person name="Dromer F."/>
            <person name="Young S."/>
            <person name="Zeng Q."/>
            <person name="Chapman S."/>
            <person name="Gujja S."/>
            <person name="Saif S."/>
            <person name="Birren B."/>
        </authorList>
    </citation>
    <scope>NUCLEOTIDE SEQUENCE [LARGE SCALE GENOMIC DNA]</scope>
    <source>
        <strain evidence="3">BCC8398</strain>
    </source>
</reference>
<dbReference type="OrthoDB" id="2565264at2759"/>
<proteinExistence type="predicted"/>
<protein>
    <submittedName>
        <fullName evidence="2">Uncharacterized protein</fullName>
    </submittedName>
</protein>